<dbReference type="EMBL" id="QJKJ01012672">
    <property type="protein sequence ID" value="RDX68130.1"/>
    <property type="molecule type" value="Genomic_DNA"/>
</dbReference>
<reference evidence="2" key="1">
    <citation type="submission" date="2018-05" db="EMBL/GenBank/DDBJ databases">
        <title>Draft genome of Mucuna pruriens seed.</title>
        <authorList>
            <person name="Nnadi N.E."/>
            <person name="Vos R."/>
            <person name="Hasami M.H."/>
            <person name="Devisetty U.K."/>
            <person name="Aguiy J.C."/>
        </authorList>
    </citation>
    <scope>NUCLEOTIDE SEQUENCE [LARGE SCALE GENOMIC DNA]</scope>
    <source>
        <strain evidence="2">JCA_2017</strain>
    </source>
</reference>
<proteinExistence type="predicted"/>
<feature type="compositionally biased region" description="Polar residues" evidence="1">
    <location>
        <begin position="45"/>
        <end position="72"/>
    </location>
</feature>
<evidence type="ECO:0000313" key="2">
    <source>
        <dbReference type="EMBL" id="RDX68130.1"/>
    </source>
</evidence>
<keyword evidence="3" id="KW-1185">Reference proteome</keyword>
<dbReference type="AlphaFoldDB" id="A0A371EPZ1"/>
<accession>A0A371EPZ1</accession>
<protein>
    <submittedName>
        <fullName evidence="2">Uncharacterized protein</fullName>
    </submittedName>
</protein>
<organism evidence="2 3">
    <name type="scientific">Mucuna pruriens</name>
    <name type="common">Velvet bean</name>
    <name type="synonym">Dolichos pruriens</name>
    <dbReference type="NCBI Taxonomy" id="157652"/>
    <lineage>
        <taxon>Eukaryota</taxon>
        <taxon>Viridiplantae</taxon>
        <taxon>Streptophyta</taxon>
        <taxon>Embryophyta</taxon>
        <taxon>Tracheophyta</taxon>
        <taxon>Spermatophyta</taxon>
        <taxon>Magnoliopsida</taxon>
        <taxon>eudicotyledons</taxon>
        <taxon>Gunneridae</taxon>
        <taxon>Pentapetalae</taxon>
        <taxon>rosids</taxon>
        <taxon>fabids</taxon>
        <taxon>Fabales</taxon>
        <taxon>Fabaceae</taxon>
        <taxon>Papilionoideae</taxon>
        <taxon>50 kb inversion clade</taxon>
        <taxon>NPAAA clade</taxon>
        <taxon>indigoferoid/millettioid clade</taxon>
        <taxon>Phaseoleae</taxon>
        <taxon>Mucuna</taxon>
    </lineage>
</organism>
<dbReference type="Proteomes" id="UP000257109">
    <property type="component" value="Unassembled WGS sequence"/>
</dbReference>
<gene>
    <name evidence="2" type="ORF">CR513_52912</name>
</gene>
<feature type="non-terminal residue" evidence="2">
    <location>
        <position position="1"/>
    </location>
</feature>
<evidence type="ECO:0000256" key="1">
    <source>
        <dbReference type="SAM" id="MobiDB-lite"/>
    </source>
</evidence>
<feature type="region of interest" description="Disordered" evidence="1">
    <location>
        <begin position="42"/>
        <end position="73"/>
    </location>
</feature>
<name>A0A371EPZ1_MUCPR</name>
<evidence type="ECO:0000313" key="3">
    <source>
        <dbReference type="Proteomes" id="UP000257109"/>
    </source>
</evidence>
<comment type="caution">
    <text evidence="2">The sequence shown here is derived from an EMBL/GenBank/DDBJ whole genome shotgun (WGS) entry which is preliminary data.</text>
</comment>
<sequence length="117" mass="13438">MSQPDYRLFDPKAKGLLLVKMLCLRKREEHVGEVNGDELEEDIEFNSSVDNGRNTVKGSGTSHELENSQENVSLGREKKMPIWMRNFVNGQEVEKSTDSEINLVQKNKTWEIMDLPT</sequence>